<evidence type="ECO:0000256" key="2">
    <source>
        <dbReference type="ARBA" id="ARBA00022723"/>
    </source>
</evidence>
<evidence type="ECO:0000256" key="5">
    <source>
        <dbReference type="ARBA" id="ARBA00038887"/>
    </source>
</evidence>
<accession>A0A7W9BBF9</accession>
<dbReference type="InterPro" id="IPR043129">
    <property type="entry name" value="ATPase_NBD"/>
</dbReference>
<dbReference type="PANTHER" id="PTHR42742">
    <property type="entry name" value="TRANSCRIPTIONAL REPRESSOR MPRA"/>
    <property type="match status" value="1"/>
</dbReference>
<keyword evidence="8" id="KW-1185">Reference proteome</keyword>
<dbReference type="InterPro" id="IPR051804">
    <property type="entry name" value="Carb_Metab_Reg_Kinase/Isom"/>
</dbReference>
<sequence length="330" mass="34172">MVPHPLRSGTSSIQSSASTSESMLPFAGVELGGTKCVATLAYGPRALIEQHTVPTTQPGETLPAIRAILESWSERTGIEALGIASFGPIALNRTSSDYGHILATNKPGWVGADVLGSLSGGLELTTGFDTDVNGAALAERRWGSGRGLDDFAYVTVGTGIGVGLLVHGRPTRGIGHSEIGHIRVPRLQNDLVPSVCRYHDDCVEGLASGSALLARLGNRVLGQVAPDDQLWNPIVAALASMAHALVCNSGPMRIALGGGVPTAQPHLLDRVNAALLDSLNGYMDLPPGPYIVPPELGELAGPLGSIALAADACAARAQRPADAQQEMIRP</sequence>
<evidence type="ECO:0000313" key="8">
    <source>
        <dbReference type="Proteomes" id="UP000546200"/>
    </source>
</evidence>
<dbReference type="PANTHER" id="PTHR42742:SF3">
    <property type="entry name" value="FRUCTOKINASE"/>
    <property type="match status" value="1"/>
</dbReference>
<keyword evidence="2" id="KW-0479">Metal-binding</keyword>
<evidence type="ECO:0000256" key="6">
    <source>
        <dbReference type="ARBA" id="ARBA00048451"/>
    </source>
</evidence>
<keyword evidence="7" id="KW-0808">Transferase</keyword>
<dbReference type="GO" id="GO:0046872">
    <property type="term" value="F:metal ion binding"/>
    <property type="evidence" value="ECO:0007669"/>
    <property type="project" value="UniProtKB-KW"/>
</dbReference>
<dbReference type="SUPFAM" id="SSF53067">
    <property type="entry name" value="Actin-like ATPase domain"/>
    <property type="match status" value="1"/>
</dbReference>
<keyword evidence="4" id="KW-0460">Magnesium</keyword>
<evidence type="ECO:0000256" key="4">
    <source>
        <dbReference type="ARBA" id="ARBA00022842"/>
    </source>
</evidence>
<organism evidence="7 8">
    <name type="scientific">Sphingomonas aerophila</name>
    <dbReference type="NCBI Taxonomy" id="1344948"/>
    <lineage>
        <taxon>Bacteria</taxon>
        <taxon>Pseudomonadati</taxon>
        <taxon>Pseudomonadota</taxon>
        <taxon>Alphaproteobacteria</taxon>
        <taxon>Sphingomonadales</taxon>
        <taxon>Sphingomonadaceae</taxon>
        <taxon>Sphingomonas</taxon>
    </lineage>
</organism>
<dbReference type="Proteomes" id="UP000546200">
    <property type="component" value="Unassembled WGS sequence"/>
</dbReference>
<gene>
    <name evidence="7" type="ORF">FHS94_000940</name>
</gene>
<protein>
    <recommendedName>
        <fullName evidence="5">fructokinase</fullName>
        <ecNumber evidence="5">2.7.1.4</ecNumber>
    </recommendedName>
</protein>
<dbReference type="EC" id="2.7.1.4" evidence="5"/>
<dbReference type="InterPro" id="IPR000600">
    <property type="entry name" value="ROK"/>
</dbReference>
<name>A0A7W9BBF9_9SPHN</name>
<evidence type="ECO:0000256" key="3">
    <source>
        <dbReference type="ARBA" id="ARBA00022833"/>
    </source>
</evidence>
<reference evidence="7 8" key="1">
    <citation type="submission" date="2020-08" db="EMBL/GenBank/DDBJ databases">
        <title>Genomic Encyclopedia of Type Strains, Phase IV (KMG-IV): sequencing the most valuable type-strain genomes for metagenomic binning, comparative biology and taxonomic classification.</title>
        <authorList>
            <person name="Goeker M."/>
        </authorList>
    </citation>
    <scope>NUCLEOTIDE SEQUENCE [LARGE SCALE GENOMIC DNA]</scope>
    <source>
        <strain evidence="7 8">DSM 100044</strain>
    </source>
</reference>
<keyword evidence="7" id="KW-0418">Kinase</keyword>
<dbReference type="AlphaFoldDB" id="A0A7W9BBF9"/>
<evidence type="ECO:0000256" key="1">
    <source>
        <dbReference type="ARBA" id="ARBA00001946"/>
    </source>
</evidence>
<comment type="catalytic activity">
    <reaction evidence="6">
        <text>D-fructose + ATP = D-fructose 6-phosphate + ADP + H(+)</text>
        <dbReference type="Rhea" id="RHEA:16125"/>
        <dbReference type="ChEBI" id="CHEBI:15378"/>
        <dbReference type="ChEBI" id="CHEBI:30616"/>
        <dbReference type="ChEBI" id="CHEBI:37721"/>
        <dbReference type="ChEBI" id="CHEBI:61527"/>
        <dbReference type="ChEBI" id="CHEBI:456216"/>
        <dbReference type="EC" id="2.7.1.4"/>
    </reaction>
</comment>
<dbReference type="Pfam" id="PF00480">
    <property type="entry name" value="ROK"/>
    <property type="match status" value="1"/>
</dbReference>
<proteinExistence type="predicted"/>
<dbReference type="Gene3D" id="3.30.420.40">
    <property type="match status" value="2"/>
</dbReference>
<comment type="cofactor">
    <cofactor evidence="1">
        <name>Mg(2+)</name>
        <dbReference type="ChEBI" id="CHEBI:18420"/>
    </cofactor>
</comment>
<keyword evidence="3" id="KW-0862">Zinc</keyword>
<dbReference type="GO" id="GO:0008865">
    <property type="term" value="F:fructokinase activity"/>
    <property type="evidence" value="ECO:0007669"/>
    <property type="project" value="UniProtKB-EC"/>
</dbReference>
<evidence type="ECO:0000313" key="7">
    <source>
        <dbReference type="EMBL" id="MBB5714117.1"/>
    </source>
</evidence>
<dbReference type="EMBL" id="JACIJK010000002">
    <property type="protein sequence ID" value="MBB5714117.1"/>
    <property type="molecule type" value="Genomic_DNA"/>
</dbReference>
<dbReference type="RefSeq" id="WP_343055163.1">
    <property type="nucleotide sequence ID" value="NZ_JACIJK010000002.1"/>
</dbReference>
<comment type="caution">
    <text evidence="7">The sequence shown here is derived from an EMBL/GenBank/DDBJ whole genome shotgun (WGS) entry which is preliminary data.</text>
</comment>
<dbReference type="CDD" id="cd24067">
    <property type="entry name" value="ASKHA_NBD_ROK_BsFRK-like"/>
    <property type="match status" value="1"/>
</dbReference>